<dbReference type="Proteomes" id="UP000249396">
    <property type="component" value="Unassembled WGS sequence"/>
</dbReference>
<name>A0A2W4SYA4_9GAMM</name>
<proteinExistence type="predicted"/>
<dbReference type="InterPro" id="IPR016084">
    <property type="entry name" value="Haem_Oase-like_multi-hlx"/>
</dbReference>
<accession>A0A2W4SYA4</accession>
<dbReference type="SUPFAM" id="SSF48613">
    <property type="entry name" value="Heme oxygenase-like"/>
    <property type="match status" value="1"/>
</dbReference>
<dbReference type="GO" id="GO:0004392">
    <property type="term" value="F:heme oxygenase (decyclizing) activity"/>
    <property type="evidence" value="ECO:0007669"/>
    <property type="project" value="InterPro"/>
</dbReference>
<protein>
    <recommendedName>
        <fullName evidence="3">Heme oxygenase</fullName>
    </recommendedName>
</protein>
<organism evidence="1 2">
    <name type="scientific">Candidatus Methylumidiphilus alinenensis</name>
    <dbReference type="NCBI Taxonomy" id="2202197"/>
    <lineage>
        <taxon>Bacteria</taxon>
        <taxon>Pseudomonadati</taxon>
        <taxon>Pseudomonadota</taxon>
        <taxon>Gammaproteobacteria</taxon>
        <taxon>Methylococcales</taxon>
        <taxon>Candidatus Methylumidiphilus</taxon>
    </lineage>
</organism>
<evidence type="ECO:0008006" key="3">
    <source>
        <dbReference type="Google" id="ProtNLM"/>
    </source>
</evidence>
<gene>
    <name evidence="1" type="ORF">DM484_14450</name>
</gene>
<comment type="caution">
    <text evidence="1">The sequence shown here is derived from an EMBL/GenBank/DDBJ whole genome shotgun (WGS) entry which is preliminary data.</text>
</comment>
<dbReference type="Pfam" id="PF01126">
    <property type="entry name" value="Heme_oxygenase"/>
    <property type="match status" value="1"/>
</dbReference>
<evidence type="ECO:0000313" key="2">
    <source>
        <dbReference type="Proteomes" id="UP000249396"/>
    </source>
</evidence>
<dbReference type="AlphaFoldDB" id="A0A2W4SYA4"/>
<dbReference type="CDD" id="cd19166">
    <property type="entry name" value="HemeO-bac"/>
    <property type="match status" value="1"/>
</dbReference>
<dbReference type="GO" id="GO:0006788">
    <property type="term" value="P:heme oxidation"/>
    <property type="evidence" value="ECO:0007669"/>
    <property type="project" value="InterPro"/>
</dbReference>
<dbReference type="Gene3D" id="1.20.910.10">
    <property type="entry name" value="Heme oxygenase-like"/>
    <property type="match status" value="1"/>
</dbReference>
<reference evidence="1 2" key="1">
    <citation type="journal article" date="2018" name="Aquat. Microb. Ecol.">
        <title>Gammaproteobacterial methanotrophs dominate.</title>
        <authorList>
            <person name="Rissanen A.J."/>
            <person name="Saarenheimo J."/>
            <person name="Tiirola M."/>
            <person name="Peura S."/>
            <person name="Aalto S.L."/>
            <person name="Karvinen A."/>
            <person name="Nykanen H."/>
        </authorList>
    </citation>
    <scope>NUCLEOTIDE SEQUENCE [LARGE SCALE GENOMIC DNA]</scope>
    <source>
        <strain evidence="1">AMbin10</strain>
    </source>
</reference>
<evidence type="ECO:0000313" key="1">
    <source>
        <dbReference type="EMBL" id="PZN77594.1"/>
    </source>
</evidence>
<dbReference type="InterPro" id="IPR016053">
    <property type="entry name" value="Haem_Oase-like"/>
</dbReference>
<sequence length="223" mass="24726">MMNTIKPISILNELKEATWPYHERLEKNMNLLSPGFLRTDYLRLIKAFWGYYGPLEARIAGVAELKAWLPDLDRRAKLTLLESDLRALGIDAEALAQLPICREIPDCTHPAAAFGCLYVLEGATLGGQVIIRHLHNALNLDAHNGAAFFTGYGEATGAMWQTFRLQLTAAGLDKTIQISSACETFMTLERWLKQNGCHAKLISDVTHRAVESQCCSPDGALRA</sequence>
<dbReference type="EMBL" id="QJPH01000333">
    <property type="protein sequence ID" value="PZN77594.1"/>
    <property type="molecule type" value="Genomic_DNA"/>
</dbReference>